<dbReference type="InterPro" id="IPR010359">
    <property type="entry name" value="IrrE_HExxH"/>
</dbReference>
<protein>
    <submittedName>
        <fullName evidence="2">ImmA/IrrE family metallo-endopeptidase</fullName>
    </submittedName>
</protein>
<dbReference type="InterPro" id="IPR052345">
    <property type="entry name" value="Rad_response_metalloprotease"/>
</dbReference>
<feature type="domain" description="IrrE N-terminal-like" evidence="1">
    <location>
        <begin position="63"/>
        <end position="171"/>
    </location>
</feature>
<dbReference type="RefSeq" id="WP_379901782.1">
    <property type="nucleotide sequence ID" value="NZ_JBHRTR010000028.1"/>
</dbReference>
<keyword evidence="3" id="KW-1185">Reference proteome</keyword>
<dbReference type="PANTHER" id="PTHR43236">
    <property type="entry name" value="ANTITOXIN HIGA1"/>
    <property type="match status" value="1"/>
</dbReference>
<dbReference type="Proteomes" id="UP001595528">
    <property type="component" value="Unassembled WGS sequence"/>
</dbReference>
<sequence length="290" mass="32525">MEIDDAGGDPARLAKAILDQMPGHTGPVPVRDIATALDIIEIRESALDGLEGGLIAPSDKSEGAILVNARRSERRKRYTIGHELGHYVNPWHRPATTDGFRCRAADMVQERFNRNDRAAKMEVEANQFAAELLMPSHLMNAFLRNCDGAEMQHILDLSDEFDVSRESAARRYVSRANEPCAIVFSRDGIVRYAKAHQRFPRLAVWGRDPLPSGCLSLRSDTPQGTPSQWAEVSGDIWLSNADRSAVYEQTIAQKNNFRMTLLTLDEADEDVYDDAEEEWVPPTLHRSGRR</sequence>
<accession>A0ABV7L2D7</accession>
<organism evidence="2 3">
    <name type="scientific">Marinibaculum pumilum</name>
    <dbReference type="NCBI Taxonomy" id="1766165"/>
    <lineage>
        <taxon>Bacteria</taxon>
        <taxon>Pseudomonadati</taxon>
        <taxon>Pseudomonadota</taxon>
        <taxon>Alphaproteobacteria</taxon>
        <taxon>Rhodospirillales</taxon>
        <taxon>Rhodospirillaceae</taxon>
        <taxon>Marinibaculum</taxon>
    </lineage>
</organism>
<evidence type="ECO:0000259" key="1">
    <source>
        <dbReference type="Pfam" id="PF06114"/>
    </source>
</evidence>
<reference evidence="3" key="1">
    <citation type="journal article" date="2019" name="Int. J. Syst. Evol. Microbiol.">
        <title>The Global Catalogue of Microorganisms (GCM) 10K type strain sequencing project: providing services to taxonomists for standard genome sequencing and annotation.</title>
        <authorList>
            <consortium name="The Broad Institute Genomics Platform"/>
            <consortium name="The Broad Institute Genome Sequencing Center for Infectious Disease"/>
            <person name="Wu L."/>
            <person name="Ma J."/>
        </authorList>
    </citation>
    <scope>NUCLEOTIDE SEQUENCE [LARGE SCALE GENOMIC DNA]</scope>
    <source>
        <strain evidence="3">KCTC 42964</strain>
    </source>
</reference>
<gene>
    <name evidence="2" type="ORF">ACFOGJ_15010</name>
</gene>
<evidence type="ECO:0000313" key="2">
    <source>
        <dbReference type="EMBL" id="MFC3228553.1"/>
    </source>
</evidence>
<proteinExistence type="predicted"/>
<dbReference type="Gene3D" id="1.10.10.2910">
    <property type="match status" value="1"/>
</dbReference>
<dbReference type="Pfam" id="PF06114">
    <property type="entry name" value="Peptidase_M78"/>
    <property type="match status" value="1"/>
</dbReference>
<name>A0ABV7L2D7_9PROT</name>
<comment type="caution">
    <text evidence="2">The sequence shown here is derived from an EMBL/GenBank/DDBJ whole genome shotgun (WGS) entry which is preliminary data.</text>
</comment>
<evidence type="ECO:0000313" key="3">
    <source>
        <dbReference type="Proteomes" id="UP001595528"/>
    </source>
</evidence>
<dbReference type="EMBL" id="JBHRTR010000028">
    <property type="protein sequence ID" value="MFC3228553.1"/>
    <property type="molecule type" value="Genomic_DNA"/>
</dbReference>
<dbReference type="PANTHER" id="PTHR43236:SF1">
    <property type="entry name" value="BLL7220 PROTEIN"/>
    <property type="match status" value="1"/>
</dbReference>